<comment type="caution">
    <text evidence="1">The sequence shown here is derived from an EMBL/GenBank/DDBJ whole genome shotgun (WGS) entry which is preliminary data.</text>
</comment>
<accession>A0AAE0T5C5</accession>
<sequence length="58" mass="6378">MVHNPLIVVDNNGDLGSLYTKGVEKNRNDAGTEKPDSLPMQVLLVFNKGQQYYGALSK</sequence>
<reference evidence="1" key="3">
    <citation type="submission" date="2023-05" db="EMBL/GenBank/DDBJ databases">
        <authorList>
            <person name="Smith C.H."/>
        </authorList>
    </citation>
    <scope>NUCLEOTIDE SEQUENCE</scope>
    <source>
        <strain evidence="1">CHS0354</strain>
        <tissue evidence="1">Mantle</tissue>
    </source>
</reference>
<organism evidence="1 2">
    <name type="scientific">Potamilus streckersoni</name>
    <dbReference type="NCBI Taxonomy" id="2493646"/>
    <lineage>
        <taxon>Eukaryota</taxon>
        <taxon>Metazoa</taxon>
        <taxon>Spiralia</taxon>
        <taxon>Lophotrochozoa</taxon>
        <taxon>Mollusca</taxon>
        <taxon>Bivalvia</taxon>
        <taxon>Autobranchia</taxon>
        <taxon>Heteroconchia</taxon>
        <taxon>Palaeoheterodonta</taxon>
        <taxon>Unionida</taxon>
        <taxon>Unionoidea</taxon>
        <taxon>Unionidae</taxon>
        <taxon>Ambleminae</taxon>
        <taxon>Lampsilini</taxon>
        <taxon>Potamilus</taxon>
    </lineage>
</organism>
<reference evidence="1" key="1">
    <citation type="journal article" date="2021" name="Genome Biol. Evol.">
        <title>A High-Quality Reference Genome for a Parasitic Bivalve with Doubly Uniparental Inheritance (Bivalvia: Unionida).</title>
        <authorList>
            <person name="Smith C.H."/>
        </authorList>
    </citation>
    <scope>NUCLEOTIDE SEQUENCE</scope>
    <source>
        <strain evidence="1">CHS0354</strain>
    </source>
</reference>
<dbReference type="Proteomes" id="UP001195483">
    <property type="component" value="Unassembled WGS sequence"/>
</dbReference>
<evidence type="ECO:0000313" key="2">
    <source>
        <dbReference type="Proteomes" id="UP001195483"/>
    </source>
</evidence>
<dbReference type="AlphaFoldDB" id="A0AAE0T5C5"/>
<protein>
    <submittedName>
        <fullName evidence="1">Uncharacterized protein</fullName>
    </submittedName>
</protein>
<proteinExistence type="predicted"/>
<evidence type="ECO:0000313" key="1">
    <source>
        <dbReference type="EMBL" id="KAK3604059.1"/>
    </source>
</evidence>
<reference evidence="1" key="2">
    <citation type="journal article" date="2021" name="Genome Biol. Evol.">
        <title>Developing a high-quality reference genome for a parasitic bivalve with doubly uniparental inheritance (Bivalvia: Unionida).</title>
        <authorList>
            <person name="Smith C.H."/>
        </authorList>
    </citation>
    <scope>NUCLEOTIDE SEQUENCE</scope>
    <source>
        <strain evidence="1">CHS0354</strain>
        <tissue evidence="1">Mantle</tissue>
    </source>
</reference>
<keyword evidence="2" id="KW-1185">Reference proteome</keyword>
<gene>
    <name evidence="1" type="ORF">CHS0354_032656</name>
</gene>
<name>A0AAE0T5C5_9BIVA</name>
<dbReference type="EMBL" id="JAEAOA010001921">
    <property type="protein sequence ID" value="KAK3604059.1"/>
    <property type="molecule type" value="Genomic_DNA"/>
</dbReference>
<feature type="non-terminal residue" evidence="1">
    <location>
        <position position="58"/>
    </location>
</feature>